<accession>A0A828Z270</accession>
<sequence>MIAFFIVNKWVSFWCWLFNLGKAPEFFIRYWKVKVPIVPRLVELYEKIYSRHKNEF</sequence>
<name>A0A828Z270_9LEPT</name>
<proteinExistence type="predicted"/>
<dbReference type="AlphaFoldDB" id="A0A828Z270"/>
<dbReference type="EMBL" id="AFLV02000043">
    <property type="protein sequence ID" value="EKR64368.1"/>
    <property type="molecule type" value="Genomic_DNA"/>
</dbReference>
<evidence type="ECO:0000313" key="1">
    <source>
        <dbReference type="EMBL" id="EKR64368.1"/>
    </source>
</evidence>
<comment type="caution">
    <text evidence="1">The sequence shown here is derived from an EMBL/GenBank/DDBJ whole genome shotgun (WGS) entry which is preliminary data.</text>
</comment>
<evidence type="ECO:0000313" key="2">
    <source>
        <dbReference type="Proteomes" id="UP000001338"/>
    </source>
</evidence>
<gene>
    <name evidence="1" type="ORF">LEP1GSC036_4834</name>
</gene>
<reference evidence="1 2" key="1">
    <citation type="submission" date="2012-10" db="EMBL/GenBank/DDBJ databases">
        <authorList>
            <person name="Harkins D.M."/>
            <person name="Durkin A.S."/>
            <person name="Brinkac L.M."/>
            <person name="Haft D.H."/>
            <person name="Selengut J.D."/>
            <person name="Sanka R."/>
            <person name="DePew J."/>
            <person name="Purushe J."/>
            <person name="Whelen A.C."/>
            <person name="Vinetz J.M."/>
            <person name="Sutton G.G."/>
            <person name="Nierman W.C."/>
            <person name="Fouts D.E."/>
        </authorList>
    </citation>
    <scope>NUCLEOTIDE SEQUENCE [LARGE SCALE GENOMIC DNA]</scope>
    <source>
        <strain evidence="1 2">2006001853</strain>
    </source>
</reference>
<organism evidence="1 2">
    <name type="scientific">Leptospira weilii str. 2006001853</name>
    <dbReference type="NCBI Taxonomy" id="1001589"/>
    <lineage>
        <taxon>Bacteria</taxon>
        <taxon>Pseudomonadati</taxon>
        <taxon>Spirochaetota</taxon>
        <taxon>Spirochaetia</taxon>
        <taxon>Leptospirales</taxon>
        <taxon>Leptospiraceae</taxon>
        <taxon>Leptospira</taxon>
    </lineage>
</organism>
<protein>
    <submittedName>
        <fullName evidence="1">Uncharacterized protein</fullName>
    </submittedName>
</protein>
<dbReference type="Proteomes" id="UP000001338">
    <property type="component" value="Unassembled WGS sequence"/>
</dbReference>